<proteinExistence type="predicted"/>
<evidence type="ECO:0000313" key="2">
    <source>
        <dbReference type="EMBL" id="KAG2558177.1"/>
    </source>
</evidence>
<comment type="caution">
    <text evidence="2">The sequence shown here is derived from an EMBL/GenBank/DDBJ whole genome shotgun (WGS) entry which is preliminary data.</text>
</comment>
<keyword evidence="3" id="KW-1185">Reference proteome</keyword>
<dbReference type="Proteomes" id="UP000823388">
    <property type="component" value="Chromosome 8N"/>
</dbReference>
<accession>A0A8T0P7N6</accession>
<dbReference type="AlphaFoldDB" id="A0A8T0P7N6"/>
<evidence type="ECO:0000256" key="1">
    <source>
        <dbReference type="SAM" id="MobiDB-lite"/>
    </source>
</evidence>
<organism evidence="2 3">
    <name type="scientific">Panicum virgatum</name>
    <name type="common">Blackwell switchgrass</name>
    <dbReference type="NCBI Taxonomy" id="38727"/>
    <lineage>
        <taxon>Eukaryota</taxon>
        <taxon>Viridiplantae</taxon>
        <taxon>Streptophyta</taxon>
        <taxon>Embryophyta</taxon>
        <taxon>Tracheophyta</taxon>
        <taxon>Spermatophyta</taxon>
        <taxon>Magnoliopsida</taxon>
        <taxon>Liliopsida</taxon>
        <taxon>Poales</taxon>
        <taxon>Poaceae</taxon>
        <taxon>PACMAD clade</taxon>
        <taxon>Panicoideae</taxon>
        <taxon>Panicodae</taxon>
        <taxon>Paniceae</taxon>
        <taxon>Panicinae</taxon>
        <taxon>Panicum</taxon>
        <taxon>Panicum sect. Hiantes</taxon>
    </lineage>
</organism>
<protein>
    <submittedName>
        <fullName evidence="2">Uncharacterized protein</fullName>
    </submittedName>
</protein>
<evidence type="ECO:0000313" key="3">
    <source>
        <dbReference type="Proteomes" id="UP000823388"/>
    </source>
</evidence>
<name>A0A8T0P7N6_PANVG</name>
<feature type="compositionally biased region" description="Basic residues" evidence="1">
    <location>
        <begin position="17"/>
        <end position="27"/>
    </location>
</feature>
<feature type="compositionally biased region" description="Low complexity" evidence="1">
    <location>
        <begin position="74"/>
        <end position="86"/>
    </location>
</feature>
<dbReference type="EMBL" id="CM029052">
    <property type="protein sequence ID" value="KAG2558177.1"/>
    <property type="molecule type" value="Genomic_DNA"/>
</dbReference>
<reference evidence="2" key="1">
    <citation type="submission" date="2020-05" db="EMBL/GenBank/DDBJ databases">
        <title>WGS assembly of Panicum virgatum.</title>
        <authorList>
            <person name="Lovell J.T."/>
            <person name="Jenkins J."/>
            <person name="Shu S."/>
            <person name="Juenger T.E."/>
            <person name="Schmutz J."/>
        </authorList>
    </citation>
    <scope>NUCLEOTIDE SEQUENCE</scope>
    <source>
        <strain evidence="2">AP13</strain>
    </source>
</reference>
<feature type="compositionally biased region" description="Polar residues" evidence="1">
    <location>
        <begin position="45"/>
        <end position="56"/>
    </location>
</feature>
<gene>
    <name evidence="2" type="ORF">PVAP13_8NG178801</name>
</gene>
<feature type="region of interest" description="Disordered" evidence="1">
    <location>
        <begin position="1"/>
        <end position="129"/>
    </location>
</feature>
<sequence>MSTAFRPGMGPASTKLNRPRPARHGRRAVPWPTAQHVGQPGPAQISLSPTTVTATPSGHRPRSARLPGQPPPRAAAAGAAPPSSWHRCGRRRRSPPPRAMAAGATPSPPLLSSLRRGSRLRPLPPPRCGAVAGAARAAKLDWRPAAAKQANRVGPARQIGLRA</sequence>